<comment type="similarity">
    <text evidence="2 8">Belongs to the ammonia transporter channel (TC 1.A.11.2) family.</text>
</comment>
<dbReference type="PROSITE" id="PS01219">
    <property type="entry name" value="AMMONIUM_TRANSP"/>
    <property type="match status" value="1"/>
</dbReference>
<organism evidence="10 11">
    <name type="scientific">Chytriomyces confervae</name>
    <dbReference type="NCBI Taxonomy" id="246404"/>
    <lineage>
        <taxon>Eukaryota</taxon>
        <taxon>Fungi</taxon>
        <taxon>Fungi incertae sedis</taxon>
        <taxon>Chytridiomycota</taxon>
        <taxon>Chytridiomycota incertae sedis</taxon>
        <taxon>Chytridiomycetes</taxon>
        <taxon>Chytridiales</taxon>
        <taxon>Chytriomycetaceae</taxon>
        <taxon>Chytriomyces</taxon>
    </lineage>
</organism>
<dbReference type="EMBL" id="QEAP01000133">
    <property type="protein sequence ID" value="TPX74290.1"/>
    <property type="molecule type" value="Genomic_DNA"/>
</dbReference>
<feature type="transmembrane region" description="Helical" evidence="8">
    <location>
        <begin position="48"/>
        <end position="68"/>
    </location>
</feature>
<protein>
    <recommendedName>
        <fullName evidence="8">Ammonium transporter</fullName>
    </recommendedName>
</protein>
<dbReference type="Proteomes" id="UP000320333">
    <property type="component" value="Unassembled WGS sequence"/>
</dbReference>
<evidence type="ECO:0000256" key="1">
    <source>
        <dbReference type="ARBA" id="ARBA00004141"/>
    </source>
</evidence>
<keyword evidence="7 8" id="KW-0924">Ammonia transport</keyword>
<sequence length="446" mass="47199">MNTTTDTAATLLDSGDISWILISSALVFVQIPGLALFYSGLSEAKNSLVALLSVLLAFCVVFLQWVLFGYSLALSDTSTSKFIGNFDFGACLDILTTQNAIASTIPAALLAMYQGMFAGITPGLFLGAVIGRIRLLPMMVFVFLWTTIVYDPITYWSWSTHGWLHTLNVMDYAGGSVVHLSAGVTGLVLALMLGNRTDYGEKAYEAHNPSFVYIGTILMWFGWMGFNGGSSVAANVRGVGAAFATNVAAAAGGLSYMAMEGIINKKRFSAIAFCNGVVVALVAITPGSGFVQPSVGIIFGSLTAAACFFSVKLVHSFKIDDGLEVAASHGVGGAFGMVLTGIFAQYEVTTLNVSPGSATAGWLDQVWIQVPVQFAGIASVVVWTVTWTVLIVVGMNAVPGLRLRCSVEDEAIGLDASEIGERSYPYIRVGDVERQKGQSKSTVADI</sequence>
<dbReference type="Gene3D" id="1.10.3430.10">
    <property type="entry name" value="Ammonium transporter AmtB like domains"/>
    <property type="match status" value="1"/>
</dbReference>
<dbReference type="SUPFAM" id="SSF111352">
    <property type="entry name" value="Ammonium transporter"/>
    <property type="match status" value="1"/>
</dbReference>
<dbReference type="InterPro" id="IPR029020">
    <property type="entry name" value="Ammonium/urea_transptr"/>
</dbReference>
<comment type="caution">
    <text evidence="10">The sequence shown here is derived from an EMBL/GenBank/DDBJ whole genome shotgun (WGS) entry which is preliminary data.</text>
</comment>
<dbReference type="NCBIfam" id="TIGR00836">
    <property type="entry name" value="amt"/>
    <property type="match status" value="1"/>
</dbReference>
<evidence type="ECO:0000256" key="3">
    <source>
        <dbReference type="ARBA" id="ARBA00022448"/>
    </source>
</evidence>
<name>A0A507FFD2_9FUNG</name>
<evidence type="ECO:0000256" key="7">
    <source>
        <dbReference type="ARBA" id="ARBA00023177"/>
    </source>
</evidence>
<dbReference type="GO" id="GO:0008519">
    <property type="term" value="F:ammonium channel activity"/>
    <property type="evidence" value="ECO:0007669"/>
    <property type="project" value="InterPro"/>
</dbReference>
<dbReference type="PANTHER" id="PTHR43029:SF10">
    <property type="entry name" value="AMMONIUM TRANSPORTER MEP2"/>
    <property type="match status" value="1"/>
</dbReference>
<feature type="transmembrane region" description="Helical" evidence="8">
    <location>
        <begin position="295"/>
        <end position="314"/>
    </location>
</feature>
<reference evidence="10 11" key="1">
    <citation type="journal article" date="2019" name="Sci. Rep.">
        <title>Comparative genomics of chytrid fungi reveal insights into the obligate biotrophic and pathogenic lifestyle of Synchytrium endobioticum.</title>
        <authorList>
            <person name="van de Vossenberg B.T.L.H."/>
            <person name="Warris S."/>
            <person name="Nguyen H.D.T."/>
            <person name="van Gent-Pelzer M.P.E."/>
            <person name="Joly D.L."/>
            <person name="van de Geest H.C."/>
            <person name="Bonants P.J.M."/>
            <person name="Smith D.S."/>
            <person name="Levesque C.A."/>
            <person name="van der Lee T.A.J."/>
        </authorList>
    </citation>
    <scope>NUCLEOTIDE SEQUENCE [LARGE SCALE GENOMIC DNA]</scope>
    <source>
        <strain evidence="10 11">CBS 675.73</strain>
    </source>
</reference>
<feature type="transmembrane region" description="Helical" evidence="8">
    <location>
        <begin position="270"/>
        <end position="289"/>
    </location>
</feature>
<feature type="domain" description="Ammonium transporter AmtB-like" evidence="9">
    <location>
        <begin position="19"/>
        <end position="424"/>
    </location>
</feature>
<accession>A0A507FFD2</accession>
<dbReference type="PANTHER" id="PTHR43029">
    <property type="entry name" value="AMMONIUM TRANSPORTER MEP2"/>
    <property type="match status" value="1"/>
</dbReference>
<keyword evidence="4 8" id="KW-0812">Transmembrane</keyword>
<dbReference type="Pfam" id="PF00909">
    <property type="entry name" value="Ammonium_transp"/>
    <property type="match status" value="1"/>
</dbReference>
<dbReference type="InterPro" id="IPR001905">
    <property type="entry name" value="Ammonium_transpt"/>
</dbReference>
<keyword evidence="3 8" id="KW-0813">Transport</keyword>
<dbReference type="InterPro" id="IPR018047">
    <property type="entry name" value="Ammonium_transpt_CS"/>
</dbReference>
<feature type="transmembrane region" description="Helical" evidence="8">
    <location>
        <begin position="105"/>
        <end position="128"/>
    </location>
</feature>
<evidence type="ECO:0000256" key="6">
    <source>
        <dbReference type="ARBA" id="ARBA00023136"/>
    </source>
</evidence>
<evidence type="ECO:0000256" key="2">
    <source>
        <dbReference type="ARBA" id="ARBA00005887"/>
    </source>
</evidence>
<feature type="transmembrane region" description="Helical" evidence="8">
    <location>
        <begin position="206"/>
        <end position="226"/>
    </location>
</feature>
<feature type="transmembrane region" description="Helical" evidence="8">
    <location>
        <begin position="326"/>
        <end position="346"/>
    </location>
</feature>
<evidence type="ECO:0000313" key="11">
    <source>
        <dbReference type="Proteomes" id="UP000320333"/>
    </source>
</evidence>
<evidence type="ECO:0000256" key="4">
    <source>
        <dbReference type="ARBA" id="ARBA00022692"/>
    </source>
</evidence>
<dbReference type="OrthoDB" id="534912at2759"/>
<evidence type="ECO:0000256" key="5">
    <source>
        <dbReference type="ARBA" id="ARBA00022989"/>
    </source>
</evidence>
<dbReference type="AlphaFoldDB" id="A0A507FFD2"/>
<comment type="subcellular location">
    <subcellularLocation>
        <location evidence="8">Cell membrane</location>
        <topology evidence="8">Multi-pass membrane protein</topology>
    </subcellularLocation>
    <subcellularLocation>
        <location evidence="1">Membrane</location>
        <topology evidence="1">Multi-pass membrane protein</topology>
    </subcellularLocation>
</comment>
<keyword evidence="5 8" id="KW-1133">Transmembrane helix</keyword>
<feature type="transmembrane region" description="Helical" evidence="8">
    <location>
        <begin position="173"/>
        <end position="194"/>
    </location>
</feature>
<evidence type="ECO:0000313" key="10">
    <source>
        <dbReference type="EMBL" id="TPX74290.1"/>
    </source>
</evidence>
<feature type="transmembrane region" description="Helical" evidence="8">
    <location>
        <begin position="20"/>
        <end position="41"/>
    </location>
</feature>
<keyword evidence="11" id="KW-1185">Reference proteome</keyword>
<feature type="transmembrane region" description="Helical" evidence="8">
    <location>
        <begin position="366"/>
        <end position="394"/>
    </location>
</feature>
<keyword evidence="6 8" id="KW-0472">Membrane</keyword>
<evidence type="ECO:0000256" key="8">
    <source>
        <dbReference type="RuleBase" id="RU362002"/>
    </source>
</evidence>
<dbReference type="InterPro" id="IPR024041">
    <property type="entry name" value="NH4_transpt_AmtB-like_dom"/>
</dbReference>
<evidence type="ECO:0000259" key="9">
    <source>
        <dbReference type="Pfam" id="PF00909"/>
    </source>
</evidence>
<dbReference type="GO" id="GO:0005886">
    <property type="term" value="C:plasma membrane"/>
    <property type="evidence" value="ECO:0007669"/>
    <property type="project" value="UniProtKB-SubCell"/>
</dbReference>
<feature type="transmembrane region" description="Helical" evidence="8">
    <location>
        <begin position="135"/>
        <end position="153"/>
    </location>
</feature>
<gene>
    <name evidence="10" type="ORF">CcCBS67573_g04432</name>
</gene>
<feature type="transmembrane region" description="Helical" evidence="8">
    <location>
        <begin position="238"/>
        <end position="258"/>
    </location>
</feature>
<proteinExistence type="inferred from homology"/>